<protein>
    <recommendedName>
        <fullName evidence="4">Penicillin-binding protein transpeptidase domain-containing protein</fullName>
    </recommendedName>
</protein>
<dbReference type="GO" id="GO:0005886">
    <property type="term" value="C:plasma membrane"/>
    <property type="evidence" value="ECO:0007669"/>
    <property type="project" value="TreeGrafter"/>
</dbReference>
<dbReference type="InterPro" id="IPR050515">
    <property type="entry name" value="Beta-lactam/transpept"/>
</dbReference>
<dbReference type="InterPro" id="IPR001460">
    <property type="entry name" value="PCN-bd_Tpept"/>
</dbReference>
<dbReference type="InterPro" id="IPR036138">
    <property type="entry name" value="PBP_dimer_sf"/>
</dbReference>
<evidence type="ECO:0000256" key="1">
    <source>
        <dbReference type="ARBA" id="ARBA00004370"/>
    </source>
</evidence>
<name>A0A1G2UT85_9BACT</name>
<feature type="transmembrane region" description="Helical" evidence="3">
    <location>
        <begin position="12"/>
        <end position="30"/>
    </location>
</feature>
<dbReference type="Gene3D" id="3.30.450.330">
    <property type="match status" value="1"/>
</dbReference>
<dbReference type="EMBL" id="MHWT01000014">
    <property type="protein sequence ID" value="OHB12601.1"/>
    <property type="molecule type" value="Genomic_DNA"/>
</dbReference>
<dbReference type="SUPFAM" id="SSF56519">
    <property type="entry name" value="Penicillin binding protein dimerisation domain"/>
    <property type="match status" value="1"/>
</dbReference>
<evidence type="ECO:0000256" key="3">
    <source>
        <dbReference type="SAM" id="Phobius"/>
    </source>
</evidence>
<dbReference type="SUPFAM" id="SSF56601">
    <property type="entry name" value="beta-lactamase/transpeptidase-like"/>
    <property type="match status" value="1"/>
</dbReference>
<dbReference type="PANTHER" id="PTHR30627:SF1">
    <property type="entry name" value="PEPTIDOGLYCAN D,D-TRANSPEPTIDASE FTSI"/>
    <property type="match status" value="1"/>
</dbReference>
<reference evidence="5 6" key="1">
    <citation type="journal article" date="2016" name="Nat. Commun.">
        <title>Thousands of microbial genomes shed light on interconnected biogeochemical processes in an aquifer system.</title>
        <authorList>
            <person name="Anantharaman K."/>
            <person name="Brown C.T."/>
            <person name="Hug L.A."/>
            <person name="Sharon I."/>
            <person name="Castelle C.J."/>
            <person name="Probst A.J."/>
            <person name="Thomas B.C."/>
            <person name="Singh A."/>
            <person name="Wilkins M.J."/>
            <person name="Karaoz U."/>
            <person name="Brodie E.L."/>
            <person name="Williams K.H."/>
            <person name="Hubbard S.S."/>
            <person name="Banfield J.F."/>
        </authorList>
    </citation>
    <scope>NUCLEOTIDE SEQUENCE [LARGE SCALE GENOMIC DNA]</scope>
</reference>
<evidence type="ECO:0000256" key="2">
    <source>
        <dbReference type="ARBA" id="ARBA00023136"/>
    </source>
</evidence>
<evidence type="ECO:0000259" key="4">
    <source>
        <dbReference type="Pfam" id="PF00905"/>
    </source>
</evidence>
<dbReference type="Pfam" id="PF00905">
    <property type="entry name" value="Transpeptidase"/>
    <property type="match status" value="1"/>
</dbReference>
<keyword evidence="3" id="KW-1133">Transmembrane helix</keyword>
<gene>
    <name evidence="5" type="ORF">A3G99_02155</name>
</gene>
<proteinExistence type="predicted"/>
<accession>A0A1G2UT85</accession>
<dbReference type="Gene3D" id="3.40.710.10">
    <property type="entry name" value="DD-peptidase/beta-lactamase superfamily"/>
    <property type="match status" value="1"/>
</dbReference>
<dbReference type="AlphaFoldDB" id="A0A1G2UT85"/>
<feature type="domain" description="Penicillin-binding protein transpeptidase" evidence="4">
    <location>
        <begin position="249"/>
        <end position="540"/>
    </location>
</feature>
<dbReference type="GO" id="GO:0071555">
    <property type="term" value="P:cell wall organization"/>
    <property type="evidence" value="ECO:0007669"/>
    <property type="project" value="TreeGrafter"/>
</dbReference>
<comment type="subcellular location">
    <subcellularLocation>
        <location evidence="1">Membrane</location>
    </subcellularLocation>
</comment>
<evidence type="ECO:0000313" key="5">
    <source>
        <dbReference type="EMBL" id="OHB12601.1"/>
    </source>
</evidence>
<organism evidence="5 6">
    <name type="scientific">Candidatus Zambryskibacteria bacterium RIFCSPLOWO2_12_FULL_39_23</name>
    <dbReference type="NCBI Taxonomy" id="1802776"/>
    <lineage>
        <taxon>Bacteria</taxon>
        <taxon>Candidatus Zambryskiibacteriota</taxon>
    </lineage>
</organism>
<dbReference type="Gene3D" id="3.90.1310.10">
    <property type="entry name" value="Penicillin-binding protein 2a (Domain 2)"/>
    <property type="match status" value="1"/>
</dbReference>
<dbReference type="Proteomes" id="UP000176558">
    <property type="component" value="Unassembled WGS sequence"/>
</dbReference>
<keyword evidence="3" id="KW-0812">Transmembrane</keyword>
<keyword evidence="2 3" id="KW-0472">Membrane</keyword>
<dbReference type="GO" id="GO:0008658">
    <property type="term" value="F:penicillin binding"/>
    <property type="evidence" value="ECO:0007669"/>
    <property type="project" value="InterPro"/>
</dbReference>
<dbReference type="InterPro" id="IPR012338">
    <property type="entry name" value="Beta-lactam/transpept-like"/>
</dbReference>
<sequence length="568" mass="63106">MKFNYQSRIRLISFGIFIFALVIIVRLYFLQIVDNDFYISKADKQYTSTAQKIFSRGSIFFQNKDGSLVSAATLKSGYIVAVNPEILKDPEFAYQKLNEIIPIDRDLFITKATKLNDPYEEIVIRADEEIGQKISNLKITGLQVFGDHWRFYPGGNIASHIIGILGYKGDEYAGRYGLERQFETELKREEGAFINFFAEIFSNIKKVANVSKDGEGDLITTIEPTVQMYLQSVLKNVTEKYSSDSTGGIIMDPSTGEIYAMETYPTFDPNRPDLEKSSAIFSNPLVENVYEMGSVIKPLTISAGIDAGVVTAKTTYYDKGFTIISGKKVSNFDSKERGIVSLQDVLSQSLNVGAAYVQSLLGNKLFSEYMLGFSLADRTGIDLPNEGRNLVTNLKSNIDINLATAAFGQGIALTPITTIRALSVIANGGVLVEPHTIKSIKYKIGVTKTTPITIGARVIKRETSEEVTRMLIYSVDNVLSGGSYRMPNYSIAVKTGTAQMVKPGGGGYEEDKFLHSFVGYFPAYNPKFIIFLYTINPKGARFGSETLTVPFMDTVKFLINYYEIPPDR</sequence>
<evidence type="ECO:0000313" key="6">
    <source>
        <dbReference type="Proteomes" id="UP000176558"/>
    </source>
</evidence>
<comment type="caution">
    <text evidence="5">The sequence shown here is derived from an EMBL/GenBank/DDBJ whole genome shotgun (WGS) entry which is preliminary data.</text>
</comment>
<dbReference type="PANTHER" id="PTHR30627">
    <property type="entry name" value="PEPTIDOGLYCAN D,D-TRANSPEPTIDASE"/>
    <property type="match status" value="1"/>
</dbReference>